<feature type="compositionally biased region" description="Polar residues" evidence="1">
    <location>
        <begin position="291"/>
        <end position="316"/>
    </location>
</feature>
<evidence type="ECO:0000313" key="2">
    <source>
        <dbReference type="EMBL" id="KAG2377731.1"/>
    </source>
</evidence>
<feature type="region of interest" description="Disordered" evidence="1">
    <location>
        <begin position="286"/>
        <end position="506"/>
    </location>
</feature>
<dbReference type="RefSeq" id="XP_044544993.1">
    <property type="nucleotide sequence ID" value="XM_044698934.1"/>
</dbReference>
<feature type="compositionally biased region" description="Low complexity" evidence="1">
    <location>
        <begin position="402"/>
        <end position="435"/>
    </location>
</feature>
<dbReference type="EMBL" id="PYSW02000036">
    <property type="protein sequence ID" value="KAG2377731.1"/>
    <property type="molecule type" value="Genomic_DNA"/>
</dbReference>
<evidence type="ECO:0000256" key="1">
    <source>
        <dbReference type="SAM" id="MobiDB-lite"/>
    </source>
</evidence>
<sequence>MASQPTTYLVNASPRPTVEVKDLKDAYHVIINMDSTPTTTPSDSHHPHDEQLVAQKYIQFAEKVKQIADSIPVNISPEASALQQQLLAIVRDLTYKSEHPGVDMLQSTLKGFQSAAAASSQQQQASSNSVDGAQTLFLPLVLNAASLATMAALAERSGQSMDRFATEKLKPYEDKIATKIAPFVQSKTFQHVNNALAVVSSATSLKGGLKALGLVRKIKLPPGALQNVRSALKLASNVVKNRRQEIMNMIKKNPSQALKQFTKIQNRVERVQGQWEDLKGNVRKFRDDLVNGNNGQEEMSQQQSTNPESTQQSFVSPGNGGRSQERSRRGSPGSNGNQRRGNTRSNGNNNTRRRGNSRSNGNQRRRNGRSTGNNRRTTNRSKNRNGNSSRRLGQGPSRRNRGGIQRSNQQQRRNNNMNQRRTTNNKRNSNNFPRRGNSQTGSRQRSSNSNVRKVSNPFLRGASANSSKKGSFMNRSSNQFRSSSLKPTKKLSFPTNFSTPKLKFRK</sequence>
<feature type="compositionally biased region" description="Low complexity" evidence="1">
    <location>
        <begin position="330"/>
        <end position="350"/>
    </location>
</feature>
<keyword evidence="3" id="KW-1185">Reference proteome</keyword>
<protein>
    <submittedName>
        <fullName evidence="2">Uncharacterized protein</fullName>
    </submittedName>
</protein>
<feature type="compositionally biased region" description="Polar residues" evidence="1">
    <location>
        <begin position="463"/>
        <end position="486"/>
    </location>
</feature>
<proteinExistence type="predicted"/>
<organism evidence="2 3">
    <name type="scientific">Naegleria lovaniensis</name>
    <name type="common">Amoeba</name>
    <dbReference type="NCBI Taxonomy" id="51637"/>
    <lineage>
        <taxon>Eukaryota</taxon>
        <taxon>Discoba</taxon>
        <taxon>Heterolobosea</taxon>
        <taxon>Tetramitia</taxon>
        <taxon>Eutetramitia</taxon>
        <taxon>Vahlkampfiidae</taxon>
        <taxon>Naegleria</taxon>
    </lineage>
</organism>
<evidence type="ECO:0000313" key="3">
    <source>
        <dbReference type="Proteomes" id="UP000816034"/>
    </source>
</evidence>
<feature type="compositionally biased region" description="Low complexity" evidence="1">
    <location>
        <begin position="442"/>
        <end position="456"/>
    </location>
</feature>
<dbReference type="GeneID" id="68101270"/>
<reference evidence="2 3" key="1">
    <citation type="journal article" date="2018" name="BMC Genomics">
        <title>The genome of Naegleria lovaniensis, the basis for a comparative approach to unravel pathogenicity factors of the human pathogenic amoeba N. fowleri.</title>
        <authorList>
            <person name="Liechti N."/>
            <person name="Schurch N."/>
            <person name="Bruggmann R."/>
            <person name="Wittwer M."/>
        </authorList>
    </citation>
    <scope>NUCLEOTIDE SEQUENCE [LARGE SCALE GENOMIC DNA]</scope>
    <source>
        <strain evidence="2 3">ATCC 30569</strain>
    </source>
</reference>
<dbReference type="AlphaFoldDB" id="A0AA88GIC2"/>
<gene>
    <name evidence="2" type="ORF">C9374_008816</name>
</gene>
<dbReference type="Proteomes" id="UP000816034">
    <property type="component" value="Unassembled WGS sequence"/>
</dbReference>
<accession>A0AA88GIC2</accession>
<comment type="caution">
    <text evidence="2">The sequence shown here is derived from an EMBL/GenBank/DDBJ whole genome shotgun (WGS) entry which is preliminary data.</text>
</comment>
<name>A0AA88GIC2_NAELO</name>